<feature type="region of interest" description="Disordered" evidence="1">
    <location>
        <begin position="119"/>
        <end position="143"/>
    </location>
</feature>
<comment type="caution">
    <text evidence="2">The sequence shown here is derived from an EMBL/GenBank/DDBJ whole genome shotgun (WGS) entry which is preliminary data.</text>
</comment>
<evidence type="ECO:0000313" key="2">
    <source>
        <dbReference type="EMBL" id="KAG7389934.1"/>
    </source>
</evidence>
<organism evidence="2 3">
    <name type="scientific">Phytophthora pseudosyringae</name>
    <dbReference type="NCBI Taxonomy" id="221518"/>
    <lineage>
        <taxon>Eukaryota</taxon>
        <taxon>Sar</taxon>
        <taxon>Stramenopiles</taxon>
        <taxon>Oomycota</taxon>
        <taxon>Peronosporomycetes</taxon>
        <taxon>Peronosporales</taxon>
        <taxon>Peronosporaceae</taxon>
        <taxon>Phytophthora</taxon>
    </lineage>
</organism>
<sequence>MPFFAGVLVGQRGGVICVEVEENARVDILRRALIDEVNRDDGNKRILTQDDRVKQLSWGEVPDDIQDILSVGPLDPTSSIAEKTIQVLIVDSLQTASVGRKRPAENEVVVPRKAVKSEAAREITGEQRQQREPKRATKKDKGEYQVGDLASFVTKMARLQAKESDENDNELVAMMNR</sequence>
<dbReference type="OrthoDB" id="117698at2759"/>
<gene>
    <name evidence="2" type="ORF">PHYPSEUDO_009192</name>
</gene>
<dbReference type="Proteomes" id="UP000694044">
    <property type="component" value="Unassembled WGS sequence"/>
</dbReference>
<accession>A0A8T1WCH0</accession>
<dbReference type="EMBL" id="JAGDFM010000038">
    <property type="protein sequence ID" value="KAG7389934.1"/>
    <property type="molecule type" value="Genomic_DNA"/>
</dbReference>
<keyword evidence="3" id="KW-1185">Reference proteome</keyword>
<evidence type="ECO:0000313" key="3">
    <source>
        <dbReference type="Proteomes" id="UP000694044"/>
    </source>
</evidence>
<reference evidence="2" key="1">
    <citation type="submission" date="2021-02" db="EMBL/GenBank/DDBJ databases">
        <authorList>
            <person name="Palmer J.M."/>
        </authorList>
    </citation>
    <scope>NUCLEOTIDE SEQUENCE</scope>
    <source>
        <strain evidence="2">SCRP734</strain>
    </source>
</reference>
<protein>
    <submittedName>
        <fullName evidence="2">Uncharacterized protein</fullName>
    </submittedName>
</protein>
<evidence type="ECO:0000256" key="1">
    <source>
        <dbReference type="SAM" id="MobiDB-lite"/>
    </source>
</evidence>
<proteinExistence type="predicted"/>
<dbReference type="AlphaFoldDB" id="A0A8T1WCH0"/>
<name>A0A8T1WCH0_9STRA</name>